<evidence type="ECO:0000256" key="6">
    <source>
        <dbReference type="SAM" id="Phobius"/>
    </source>
</evidence>
<sequence>MKILQRYVCGEVLRSFLLSLLTMSAIFVLFMVAAEAMRSKLLTPSDIAELVPYVIPSTLPYTIPVSLLFSVTVVYGRIAGDNEVIAVKASGLSVMTVIWPTLFLAAALSGVLIYVSRGWIPISAHNAKMVIFKDVEDTFYKLLKRDREFNNRDWPFFIKVKDVEGRVMHDAIFKKRAKRKDNSDTFSAAVHARSAEMHFDFENRMVRVTLDKAEVQNYGEKEEDVMLINDEVLEIPMPQDNKKAMQRAVQEYTNAEIDAELMESRKKLESDRKREAIRTAFQFATGRYDEVAWASVQRAQVESTYYKRRINELETEKQQRTSMALGSLLFAILGTPVGILFAKRDFLSAFISCFVPIITVYYPLILFGVNMGKEGTMEPWKALWIGNLVLGVLAVWVYPRVIKY</sequence>
<evidence type="ECO:0000256" key="5">
    <source>
        <dbReference type="ARBA" id="ARBA00023136"/>
    </source>
</evidence>
<dbReference type="GO" id="GO:0043190">
    <property type="term" value="C:ATP-binding cassette (ABC) transporter complex"/>
    <property type="evidence" value="ECO:0007669"/>
    <property type="project" value="TreeGrafter"/>
</dbReference>
<keyword evidence="4 6" id="KW-1133">Transmembrane helix</keyword>
<keyword evidence="8" id="KW-1185">Reference proteome</keyword>
<feature type="transmembrane region" description="Helical" evidence="6">
    <location>
        <begin position="349"/>
        <end position="369"/>
    </location>
</feature>
<proteinExistence type="predicted"/>
<feature type="transmembrane region" description="Helical" evidence="6">
    <location>
        <begin position="53"/>
        <end position="76"/>
    </location>
</feature>
<feature type="transmembrane region" description="Helical" evidence="6">
    <location>
        <begin position="381"/>
        <end position="398"/>
    </location>
</feature>
<organism evidence="7 8">
    <name type="scientific">Aquisphaera giovannonii</name>
    <dbReference type="NCBI Taxonomy" id="406548"/>
    <lineage>
        <taxon>Bacteria</taxon>
        <taxon>Pseudomonadati</taxon>
        <taxon>Planctomycetota</taxon>
        <taxon>Planctomycetia</taxon>
        <taxon>Isosphaerales</taxon>
        <taxon>Isosphaeraceae</taxon>
        <taxon>Aquisphaera</taxon>
    </lineage>
</organism>
<protein>
    <submittedName>
        <fullName evidence="7">Putative permease YjgP/YjgQ family protein</fullName>
    </submittedName>
</protein>
<feature type="transmembrane region" description="Helical" evidence="6">
    <location>
        <begin position="12"/>
        <end position="33"/>
    </location>
</feature>
<evidence type="ECO:0000256" key="3">
    <source>
        <dbReference type="ARBA" id="ARBA00022692"/>
    </source>
</evidence>
<dbReference type="AlphaFoldDB" id="A0A5B9W0H0"/>
<keyword evidence="5 6" id="KW-0472">Membrane</keyword>
<evidence type="ECO:0000256" key="2">
    <source>
        <dbReference type="ARBA" id="ARBA00022475"/>
    </source>
</evidence>
<keyword evidence="2" id="KW-1003">Cell membrane</keyword>
<evidence type="ECO:0000256" key="1">
    <source>
        <dbReference type="ARBA" id="ARBA00004651"/>
    </source>
</evidence>
<evidence type="ECO:0000313" key="7">
    <source>
        <dbReference type="EMBL" id="QEH33704.1"/>
    </source>
</evidence>
<dbReference type="EMBL" id="CP042997">
    <property type="protein sequence ID" value="QEH33704.1"/>
    <property type="molecule type" value="Genomic_DNA"/>
</dbReference>
<dbReference type="RefSeq" id="WP_148593717.1">
    <property type="nucleotide sequence ID" value="NZ_CP042997.1"/>
</dbReference>
<dbReference type="GO" id="GO:0015920">
    <property type="term" value="P:lipopolysaccharide transport"/>
    <property type="evidence" value="ECO:0007669"/>
    <property type="project" value="TreeGrafter"/>
</dbReference>
<comment type="subcellular location">
    <subcellularLocation>
        <location evidence="1">Cell membrane</location>
        <topology evidence="1">Multi-pass membrane protein</topology>
    </subcellularLocation>
</comment>
<feature type="transmembrane region" description="Helical" evidence="6">
    <location>
        <begin position="97"/>
        <end position="120"/>
    </location>
</feature>
<dbReference type="PANTHER" id="PTHR33529">
    <property type="entry name" value="SLR0882 PROTEIN-RELATED"/>
    <property type="match status" value="1"/>
</dbReference>
<dbReference type="Proteomes" id="UP000324233">
    <property type="component" value="Chromosome"/>
</dbReference>
<evidence type="ECO:0000256" key="4">
    <source>
        <dbReference type="ARBA" id="ARBA00022989"/>
    </source>
</evidence>
<dbReference type="OrthoDB" id="238655at2"/>
<dbReference type="InterPro" id="IPR005495">
    <property type="entry name" value="LptG/LptF_permease"/>
</dbReference>
<dbReference type="Pfam" id="PF03739">
    <property type="entry name" value="LptF_LptG"/>
    <property type="match status" value="1"/>
</dbReference>
<dbReference type="KEGG" id="agv:OJF2_22100"/>
<keyword evidence="3 6" id="KW-0812">Transmembrane</keyword>
<evidence type="ECO:0000313" key="8">
    <source>
        <dbReference type="Proteomes" id="UP000324233"/>
    </source>
</evidence>
<name>A0A5B9W0H0_9BACT</name>
<reference evidence="7 8" key="1">
    <citation type="submission" date="2019-08" db="EMBL/GenBank/DDBJ databases">
        <title>Deep-cultivation of Planctomycetes and their phenomic and genomic characterization uncovers novel biology.</title>
        <authorList>
            <person name="Wiegand S."/>
            <person name="Jogler M."/>
            <person name="Boedeker C."/>
            <person name="Pinto D."/>
            <person name="Vollmers J."/>
            <person name="Rivas-Marin E."/>
            <person name="Kohn T."/>
            <person name="Peeters S.H."/>
            <person name="Heuer A."/>
            <person name="Rast P."/>
            <person name="Oberbeckmann S."/>
            <person name="Bunk B."/>
            <person name="Jeske O."/>
            <person name="Meyerdierks A."/>
            <person name="Storesund J.E."/>
            <person name="Kallscheuer N."/>
            <person name="Luecker S."/>
            <person name="Lage O.M."/>
            <person name="Pohl T."/>
            <person name="Merkel B.J."/>
            <person name="Hornburger P."/>
            <person name="Mueller R.-W."/>
            <person name="Bruemmer F."/>
            <person name="Labrenz M."/>
            <person name="Spormann A.M."/>
            <person name="Op den Camp H."/>
            <person name="Overmann J."/>
            <person name="Amann R."/>
            <person name="Jetten M.S.M."/>
            <person name="Mascher T."/>
            <person name="Medema M.H."/>
            <person name="Devos D.P."/>
            <person name="Kaster A.-K."/>
            <person name="Ovreas L."/>
            <person name="Rohde M."/>
            <person name="Galperin M.Y."/>
            <person name="Jogler C."/>
        </authorList>
    </citation>
    <scope>NUCLEOTIDE SEQUENCE [LARGE SCALE GENOMIC DNA]</scope>
    <source>
        <strain evidence="7 8">OJF2</strain>
    </source>
</reference>
<gene>
    <name evidence="7" type="ORF">OJF2_22100</name>
</gene>
<feature type="transmembrane region" description="Helical" evidence="6">
    <location>
        <begin position="323"/>
        <end position="342"/>
    </location>
</feature>
<dbReference type="PANTHER" id="PTHR33529:SF6">
    <property type="entry name" value="YJGP_YJGQ FAMILY PERMEASE"/>
    <property type="match status" value="1"/>
</dbReference>
<accession>A0A5B9W0H0</accession>